<dbReference type="InterPro" id="IPR033463">
    <property type="entry name" value="sCache_3"/>
</dbReference>
<dbReference type="EC" id="2.7.13.3" evidence="3"/>
<dbReference type="InterPro" id="IPR004358">
    <property type="entry name" value="Sig_transdc_His_kin-like_C"/>
</dbReference>
<dbReference type="PROSITE" id="PS50885">
    <property type="entry name" value="HAMP"/>
    <property type="match status" value="1"/>
</dbReference>
<evidence type="ECO:0000256" key="2">
    <source>
        <dbReference type="ARBA" id="ARBA00004651"/>
    </source>
</evidence>
<keyword evidence="9 12" id="KW-1133">Transmembrane helix</keyword>
<evidence type="ECO:0000256" key="6">
    <source>
        <dbReference type="ARBA" id="ARBA00022679"/>
    </source>
</evidence>
<keyword evidence="7 12" id="KW-0812">Transmembrane</keyword>
<dbReference type="SMART" id="SM00304">
    <property type="entry name" value="HAMP"/>
    <property type="match status" value="1"/>
</dbReference>
<feature type="coiled-coil region" evidence="11">
    <location>
        <begin position="403"/>
        <end position="448"/>
    </location>
</feature>
<accession>A0ABV3WYC5</accession>
<keyword evidence="6" id="KW-0808">Transferase</keyword>
<evidence type="ECO:0000313" key="15">
    <source>
        <dbReference type="EMBL" id="MEX4009029.1"/>
    </source>
</evidence>
<proteinExistence type="predicted"/>
<dbReference type="Pfam" id="PF00672">
    <property type="entry name" value="HAMP"/>
    <property type="match status" value="1"/>
</dbReference>
<protein>
    <recommendedName>
        <fullName evidence="3">histidine kinase</fullName>
        <ecNumber evidence="3">2.7.13.3</ecNumber>
    </recommendedName>
</protein>
<dbReference type="PANTHER" id="PTHR43065:SF22">
    <property type="entry name" value="HISTIDINE KINASE"/>
    <property type="match status" value="1"/>
</dbReference>
<feature type="transmembrane region" description="Helical" evidence="12">
    <location>
        <begin position="21"/>
        <end position="46"/>
    </location>
</feature>
<dbReference type="Gene3D" id="3.30.565.10">
    <property type="entry name" value="Histidine kinase-like ATPase, C-terminal domain"/>
    <property type="match status" value="1"/>
</dbReference>
<dbReference type="PRINTS" id="PR00344">
    <property type="entry name" value="BCTRLSENSOR"/>
</dbReference>
<gene>
    <name evidence="15" type="ORF">V1479_17090</name>
</gene>
<comment type="caution">
    <text evidence="15">The sequence shown here is derived from an EMBL/GenBank/DDBJ whole genome shotgun (WGS) entry which is preliminary data.</text>
</comment>
<dbReference type="Gene3D" id="6.10.340.10">
    <property type="match status" value="1"/>
</dbReference>
<dbReference type="Pfam" id="PF00512">
    <property type="entry name" value="HisKA"/>
    <property type="match status" value="1"/>
</dbReference>
<dbReference type="InterPro" id="IPR036097">
    <property type="entry name" value="HisK_dim/P_sf"/>
</dbReference>
<dbReference type="Pfam" id="PF17202">
    <property type="entry name" value="sCache_3_3"/>
    <property type="match status" value="1"/>
</dbReference>
<dbReference type="InterPro" id="IPR003594">
    <property type="entry name" value="HATPase_dom"/>
</dbReference>
<dbReference type="InterPro" id="IPR003661">
    <property type="entry name" value="HisK_dim/P_dom"/>
</dbReference>
<evidence type="ECO:0000256" key="5">
    <source>
        <dbReference type="ARBA" id="ARBA00022553"/>
    </source>
</evidence>
<evidence type="ECO:0000256" key="7">
    <source>
        <dbReference type="ARBA" id="ARBA00022692"/>
    </source>
</evidence>
<sequence length="678" mass="74647">MSETTAAATAKTRERGRSVRFRLLAIALLPTLVLLPLLLGVTVFRWNAKFDATLISKVNGDLTIAHQYLARILENTGEQIAALGASARYRDTVELQRTAPDSLEQLLEETRRALAFDFLYLTDEAGDVVASARSLTDGRRRTDWPIIVSALAGNPETAIDIFSGEDLAAISPDLAAQARVELVPTANAVPTDRSEETRGMVVHSASPAALGNGETGALVGGVLLNRNLEFIDTINDLVYREASLPEGSQGTATLFVDDVRISTNVRLFEGRRALGTRVSAIVRSAVLDKGRTWLDSAFVVNDWYVSAYEPVIDSYGKRVGMLYVGFLEAPFTEAKRETLLTILLAFLAIAMVSVPIFLRWAGSIFLPLERMTGTIARVESGDLGARTDVAEARDEIGRVAVHLDHLLDQLQERDRQLRAWNEELNDRVDERTRELQLANRQLEATTKQLIMSEKLAAIGEITAGVAHEINNPIAVMQGNLEVVRAVMGDRADEAKTEFRLLDEQIHRISQIVTKLLQFAKPEEYAGYVERHAPDNVIDDCLPLVQHLLNKAEIDIVREKSAKRLLLMNRTELQQVLVNLIVNAIHAMPDGGKLTFVTRDEDVDGRPGLAIVIADTGVGMSDELIRKVFDPFFTTKRSEGTGLGLSISQTLIKRQGGRIAVESEEGRGTTFTIWLPEAA</sequence>
<dbReference type="InterPro" id="IPR029151">
    <property type="entry name" value="Sensor-like_sf"/>
</dbReference>
<evidence type="ECO:0000256" key="8">
    <source>
        <dbReference type="ARBA" id="ARBA00022777"/>
    </source>
</evidence>
<keyword evidence="4" id="KW-1003">Cell membrane</keyword>
<feature type="domain" description="Histidine kinase" evidence="13">
    <location>
        <begin position="464"/>
        <end position="678"/>
    </location>
</feature>
<evidence type="ECO:0000256" key="1">
    <source>
        <dbReference type="ARBA" id="ARBA00000085"/>
    </source>
</evidence>
<dbReference type="PROSITE" id="PS50109">
    <property type="entry name" value="HIS_KIN"/>
    <property type="match status" value="1"/>
</dbReference>
<evidence type="ECO:0000313" key="16">
    <source>
        <dbReference type="Proteomes" id="UP001559025"/>
    </source>
</evidence>
<evidence type="ECO:0000256" key="3">
    <source>
        <dbReference type="ARBA" id="ARBA00012438"/>
    </source>
</evidence>
<evidence type="ECO:0000256" key="11">
    <source>
        <dbReference type="SAM" id="Coils"/>
    </source>
</evidence>
<evidence type="ECO:0000259" key="13">
    <source>
        <dbReference type="PROSITE" id="PS50109"/>
    </source>
</evidence>
<name>A0ABV3WYC5_9HYPH</name>
<dbReference type="CDD" id="cd06225">
    <property type="entry name" value="HAMP"/>
    <property type="match status" value="1"/>
</dbReference>
<dbReference type="InterPro" id="IPR036890">
    <property type="entry name" value="HATPase_C_sf"/>
</dbReference>
<dbReference type="InterPro" id="IPR005467">
    <property type="entry name" value="His_kinase_dom"/>
</dbReference>
<keyword evidence="11" id="KW-0175">Coiled coil</keyword>
<evidence type="ECO:0000256" key="10">
    <source>
        <dbReference type="ARBA" id="ARBA00023136"/>
    </source>
</evidence>
<evidence type="ECO:0000259" key="14">
    <source>
        <dbReference type="PROSITE" id="PS50885"/>
    </source>
</evidence>
<dbReference type="RefSeq" id="WP_368804009.1">
    <property type="nucleotide sequence ID" value="NZ_JAZHFV010000006.1"/>
</dbReference>
<dbReference type="Pfam" id="PF02518">
    <property type="entry name" value="HATPase_c"/>
    <property type="match status" value="1"/>
</dbReference>
<dbReference type="SUPFAM" id="SSF103190">
    <property type="entry name" value="Sensory domain-like"/>
    <property type="match status" value="1"/>
</dbReference>
<feature type="domain" description="HAMP" evidence="14">
    <location>
        <begin position="362"/>
        <end position="415"/>
    </location>
</feature>
<dbReference type="Proteomes" id="UP001559025">
    <property type="component" value="Unassembled WGS sequence"/>
</dbReference>
<evidence type="ECO:0000256" key="9">
    <source>
        <dbReference type="ARBA" id="ARBA00022989"/>
    </source>
</evidence>
<dbReference type="EMBL" id="JAZHFV010000006">
    <property type="protein sequence ID" value="MEX4009029.1"/>
    <property type="molecule type" value="Genomic_DNA"/>
</dbReference>
<keyword evidence="8" id="KW-0418">Kinase</keyword>
<comment type="catalytic activity">
    <reaction evidence="1">
        <text>ATP + protein L-histidine = ADP + protein N-phospho-L-histidine.</text>
        <dbReference type="EC" id="2.7.13.3"/>
    </reaction>
</comment>
<organism evidence="15 16">
    <name type="scientific">Neoaquamicrobium sediminum</name>
    <dbReference type="NCBI Taxonomy" id="1849104"/>
    <lineage>
        <taxon>Bacteria</taxon>
        <taxon>Pseudomonadati</taxon>
        <taxon>Pseudomonadota</taxon>
        <taxon>Alphaproteobacteria</taxon>
        <taxon>Hyphomicrobiales</taxon>
        <taxon>Phyllobacteriaceae</taxon>
        <taxon>Neoaquamicrobium</taxon>
    </lineage>
</organism>
<reference evidence="15 16" key="1">
    <citation type="submission" date="2024-01" db="EMBL/GenBank/DDBJ databases">
        <title>New evidence supports the origin of RcGTA from prophage.</title>
        <authorList>
            <person name="Xu Y."/>
            <person name="Liu B."/>
            <person name="Chen F."/>
        </authorList>
    </citation>
    <scope>NUCLEOTIDE SEQUENCE [LARGE SCALE GENOMIC DNA]</scope>
    <source>
        <strain evidence="15 16">CBW1107-2</strain>
    </source>
</reference>
<evidence type="ECO:0000256" key="4">
    <source>
        <dbReference type="ARBA" id="ARBA00022475"/>
    </source>
</evidence>
<dbReference type="SUPFAM" id="SSF158472">
    <property type="entry name" value="HAMP domain-like"/>
    <property type="match status" value="1"/>
</dbReference>
<dbReference type="SUPFAM" id="SSF55874">
    <property type="entry name" value="ATPase domain of HSP90 chaperone/DNA topoisomerase II/histidine kinase"/>
    <property type="match status" value="1"/>
</dbReference>
<dbReference type="SMART" id="SM00387">
    <property type="entry name" value="HATPase_c"/>
    <property type="match status" value="1"/>
</dbReference>
<dbReference type="PANTHER" id="PTHR43065">
    <property type="entry name" value="SENSOR HISTIDINE KINASE"/>
    <property type="match status" value="1"/>
</dbReference>
<dbReference type="SUPFAM" id="SSF47384">
    <property type="entry name" value="Homodimeric domain of signal transducing histidine kinase"/>
    <property type="match status" value="1"/>
</dbReference>
<dbReference type="CDD" id="cd00082">
    <property type="entry name" value="HisKA"/>
    <property type="match status" value="1"/>
</dbReference>
<comment type="subcellular location">
    <subcellularLocation>
        <location evidence="2">Cell membrane</location>
        <topology evidence="2">Multi-pass membrane protein</topology>
    </subcellularLocation>
</comment>
<keyword evidence="16" id="KW-1185">Reference proteome</keyword>
<dbReference type="InterPro" id="IPR003660">
    <property type="entry name" value="HAMP_dom"/>
</dbReference>
<dbReference type="Gene3D" id="1.10.287.130">
    <property type="match status" value="1"/>
</dbReference>
<keyword evidence="10 12" id="KW-0472">Membrane</keyword>
<keyword evidence="5" id="KW-0597">Phosphoprotein</keyword>
<dbReference type="SMART" id="SM00388">
    <property type="entry name" value="HisKA"/>
    <property type="match status" value="1"/>
</dbReference>
<evidence type="ECO:0000256" key="12">
    <source>
        <dbReference type="SAM" id="Phobius"/>
    </source>
</evidence>